<dbReference type="OrthoDB" id="2186770at2759"/>
<comment type="caution">
    <text evidence="1">The sequence shown here is derived from an EMBL/GenBank/DDBJ whole genome shotgun (WGS) entry which is preliminary data.</text>
</comment>
<sequence length="88" mass="10155">LRENPALLSDLREKLFILWGDLEERKRAPDPDPNKQIASASTKPFICCIKEFGVKISCFPPEDDTSADEEECRFGWKRRFCMFGTTIV</sequence>
<dbReference type="Proteomes" id="UP000091918">
    <property type="component" value="Unassembled WGS sequence"/>
</dbReference>
<dbReference type="EMBL" id="LGUA01004118">
    <property type="protein sequence ID" value="OAX76901.1"/>
    <property type="molecule type" value="Genomic_DNA"/>
</dbReference>
<accession>A0A1B7NJ68</accession>
<organism evidence="1 2">
    <name type="scientific">Emergomyces africanus</name>
    <dbReference type="NCBI Taxonomy" id="1955775"/>
    <lineage>
        <taxon>Eukaryota</taxon>
        <taxon>Fungi</taxon>
        <taxon>Dikarya</taxon>
        <taxon>Ascomycota</taxon>
        <taxon>Pezizomycotina</taxon>
        <taxon>Eurotiomycetes</taxon>
        <taxon>Eurotiomycetidae</taxon>
        <taxon>Onygenales</taxon>
        <taxon>Ajellomycetaceae</taxon>
        <taxon>Emergomyces</taxon>
    </lineage>
</organism>
<name>A0A1B7NJ68_9EURO</name>
<proteinExistence type="predicted"/>
<keyword evidence="2" id="KW-1185">Reference proteome</keyword>
<evidence type="ECO:0000313" key="1">
    <source>
        <dbReference type="EMBL" id="OAX76901.1"/>
    </source>
</evidence>
<protein>
    <submittedName>
        <fullName evidence="1">Uncharacterized protein</fullName>
    </submittedName>
</protein>
<gene>
    <name evidence="1" type="ORF">ACJ72_08806</name>
</gene>
<dbReference type="STRING" id="1658172.A0A1B7NJ68"/>
<evidence type="ECO:0000313" key="2">
    <source>
        <dbReference type="Proteomes" id="UP000091918"/>
    </source>
</evidence>
<reference evidence="1 2" key="1">
    <citation type="submission" date="2015-07" db="EMBL/GenBank/DDBJ databases">
        <title>Emmonsia species relationships and genome sequence.</title>
        <authorList>
            <person name="Cuomo C.A."/>
            <person name="Schwartz I.S."/>
            <person name="Kenyon C."/>
            <person name="de Hoog G.S."/>
            <person name="Govender N.P."/>
            <person name="Botha A."/>
            <person name="Moreno L."/>
            <person name="de Vries M."/>
            <person name="Munoz J.F."/>
            <person name="Stielow J.B."/>
        </authorList>
    </citation>
    <scope>NUCLEOTIDE SEQUENCE [LARGE SCALE GENOMIC DNA]</scope>
    <source>
        <strain evidence="1 2">CBS 136260</strain>
    </source>
</reference>
<feature type="non-terminal residue" evidence="1">
    <location>
        <position position="1"/>
    </location>
</feature>
<dbReference type="AlphaFoldDB" id="A0A1B7NJ68"/>